<evidence type="ECO:0000256" key="1">
    <source>
        <dbReference type="SAM" id="SignalP"/>
    </source>
</evidence>
<keyword evidence="1" id="KW-0732">Signal</keyword>
<sequence>MLRTFSTFCLIILASSTLFAQKSIKDYKYIIVPKQYEFQKREDQHQINSLTKFLFEKEEFIVFFSDESFPEELALNACAALKAIVNDESGMLSTKVTISLVDCYNKVIYTTPEGRSKIKDYKKGYHQAIRNAFVNIQELDEEVEGETTEEITAIEAVVAESAEEQVVAVSPVETAVKEEIAETKSEVEVKAVKEASAPVAVAAIPVVVPKKEAKEIKESKPDKAAKAYTIEGTYFIDMWGECVISKKGNDYKVVGGDEDFEFAEIYTTSKPTIFMVKKTGFKQTQLLEIDESGNLKIDSKSGIKIYKRIN</sequence>
<accession>A0A238WHB5</accession>
<dbReference type="EMBL" id="FZNT01000003">
    <property type="protein sequence ID" value="SNR45721.1"/>
    <property type="molecule type" value="Genomic_DNA"/>
</dbReference>
<name>A0A238WHB5_9FLAO</name>
<organism evidence="2 3">
    <name type="scientific">Lutibacter agarilyticus</name>
    <dbReference type="NCBI Taxonomy" id="1109740"/>
    <lineage>
        <taxon>Bacteria</taxon>
        <taxon>Pseudomonadati</taxon>
        <taxon>Bacteroidota</taxon>
        <taxon>Flavobacteriia</taxon>
        <taxon>Flavobacteriales</taxon>
        <taxon>Flavobacteriaceae</taxon>
        <taxon>Lutibacter</taxon>
    </lineage>
</organism>
<feature type="signal peptide" evidence="1">
    <location>
        <begin position="1"/>
        <end position="20"/>
    </location>
</feature>
<reference evidence="2 3" key="1">
    <citation type="submission" date="2017-06" db="EMBL/GenBank/DDBJ databases">
        <authorList>
            <person name="Kim H.J."/>
            <person name="Triplett B.A."/>
        </authorList>
    </citation>
    <scope>NUCLEOTIDE SEQUENCE [LARGE SCALE GENOMIC DNA]</scope>
    <source>
        <strain evidence="2 3">DSM 29150</strain>
    </source>
</reference>
<keyword evidence="3" id="KW-1185">Reference proteome</keyword>
<dbReference type="AlphaFoldDB" id="A0A238WHB5"/>
<feature type="chain" id="PRO_5012353517" evidence="1">
    <location>
        <begin position="21"/>
        <end position="310"/>
    </location>
</feature>
<evidence type="ECO:0000313" key="3">
    <source>
        <dbReference type="Proteomes" id="UP000198384"/>
    </source>
</evidence>
<dbReference type="RefSeq" id="WP_089380870.1">
    <property type="nucleotide sequence ID" value="NZ_FZNT01000003.1"/>
</dbReference>
<dbReference type="Proteomes" id="UP000198384">
    <property type="component" value="Unassembled WGS sequence"/>
</dbReference>
<evidence type="ECO:0000313" key="2">
    <source>
        <dbReference type="EMBL" id="SNR45721.1"/>
    </source>
</evidence>
<protein>
    <submittedName>
        <fullName evidence="2">Uncharacterized protein</fullName>
    </submittedName>
</protein>
<dbReference type="OrthoDB" id="1274006at2"/>
<gene>
    <name evidence="2" type="ORF">SAMN06265371_103203</name>
</gene>
<proteinExistence type="predicted"/>